<feature type="transmembrane region" description="Helical" evidence="6">
    <location>
        <begin position="58"/>
        <end position="78"/>
    </location>
</feature>
<evidence type="ECO:0000256" key="1">
    <source>
        <dbReference type="ARBA" id="ARBA00004651"/>
    </source>
</evidence>
<dbReference type="CDD" id="cd17324">
    <property type="entry name" value="MFS_NepI_like"/>
    <property type="match status" value="1"/>
</dbReference>
<feature type="domain" description="Major facilitator superfamily (MFS) profile" evidence="7">
    <location>
        <begin position="19"/>
        <end position="390"/>
    </location>
</feature>
<feature type="transmembrane region" description="Helical" evidence="6">
    <location>
        <begin position="172"/>
        <end position="194"/>
    </location>
</feature>
<evidence type="ECO:0000256" key="5">
    <source>
        <dbReference type="ARBA" id="ARBA00023136"/>
    </source>
</evidence>
<dbReference type="Pfam" id="PF07690">
    <property type="entry name" value="MFS_1"/>
    <property type="match status" value="1"/>
</dbReference>
<dbReference type="PROSITE" id="PS50850">
    <property type="entry name" value="MFS"/>
    <property type="match status" value="1"/>
</dbReference>
<comment type="caution">
    <text evidence="8">The sequence shown here is derived from an EMBL/GenBank/DDBJ whole genome shotgun (WGS) entry which is preliminary data.</text>
</comment>
<keyword evidence="5 6" id="KW-0472">Membrane</keyword>
<feature type="transmembrane region" description="Helical" evidence="6">
    <location>
        <begin position="336"/>
        <end position="356"/>
    </location>
</feature>
<feature type="transmembrane region" description="Helical" evidence="6">
    <location>
        <begin position="147"/>
        <end position="166"/>
    </location>
</feature>
<evidence type="ECO:0000256" key="6">
    <source>
        <dbReference type="SAM" id="Phobius"/>
    </source>
</evidence>
<evidence type="ECO:0000313" key="9">
    <source>
        <dbReference type="Proteomes" id="UP000572680"/>
    </source>
</evidence>
<feature type="transmembrane region" description="Helical" evidence="6">
    <location>
        <begin position="115"/>
        <end position="135"/>
    </location>
</feature>
<keyword evidence="2" id="KW-1003">Cell membrane</keyword>
<dbReference type="RefSeq" id="WP_182841935.1">
    <property type="nucleotide sequence ID" value="NZ_BAAALP010000013.1"/>
</dbReference>
<evidence type="ECO:0000256" key="3">
    <source>
        <dbReference type="ARBA" id="ARBA00022692"/>
    </source>
</evidence>
<feature type="transmembrane region" description="Helical" evidence="6">
    <location>
        <begin position="304"/>
        <end position="329"/>
    </location>
</feature>
<dbReference type="InterPro" id="IPR020846">
    <property type="entry name" value="MFS_dom"/>
</dbReference>
<dbReference type="InterPro" id="IPR011701">
    <property type="entry name" value="MFS"/>
</dbReference>
<dbReference type="SUPFAM" id="SSF103473">
    <property type="entry name" value="MFS general substrate transporter"/>
    <property type="match status" value="1"/>
</dbReference>
<feature type="transmembrane region" description="Helical" evidence="6">
    <location>
        <begin position="85"/>
        <end position="109"/>
    </location>
</feature>
<evidence type="ECO:0000256" key="2">
    <source>
        <dbReference type="ARBA" id="ARBA00022475"/>
    </source>
</evidence>
<protein>
    <submittedName>
        <fullName evidence="8">Putative MFS family arabinose efflux permease</fullName>
    </submittedName>
</protein>
<feature type="transmembrane region" description="Helical" evidence="6">
    <location>
        <begin position="362"/>
        <end position="383"/>
    </location>
</feature>
<keyword evidence="9" id="KW-1185">Reference proteome</keyword>
<reference evidence="8 9" key="1">
    <citation type="submission" date="2020-08" db="EMBL/GenBank/DDBJ databases">
        <title>Genomic Encyclopedia of Type Strains, Phase IV (KMG-IV): sequencing the most valuable type-strain genomes for metagenomic binning, comparative biology and taxonomic classification.</title>
        <authorList>
            <person name="Goeker M."/>
        </authorList>
    </citation>
    <scope>NUCLEOTIDE SEQUENCE [LARGE SCALE GENOMIC DNA]</scope>
    <source>
        <strain evidence="8 9">DSM 44197</strain>
    </source>
</reference>
<evidence type="ECO:0000259" key="7">
    <source>
        <dbReference type="PROSITE" id="PS50850"/>
    </source>
</evidence>
<feature type="transmembrane region" description="Helical" evidence="6">
    <location>
        <begin position="278"/>
        <end position="298"/>
    </location>
</feature>
<dbReference type="GO" id="GO:0005886">
    <property type="term" value="C:plasma membrane"/>
    <property type="evidence" value="ECO:0007669"/>
    <property type="project" value="UniProtKB-SubCell"/>
</dbReference>
<dbReference type="EMBL" id="JACJIA010000001">
    <property type="protein sequence ID" value="MBA8949518.1"/>
    <property type="molecule type" value="Genomic_DNA"/>
</dbReference>
<name>A0A7W3LJY0_ACTNM</name>
<dbReference type="PANTHER" id="PTHR43124:SF3">
    <property type="entry name" value="CHLORAMPHENICOL EFFLUX PUMP RV0191"/>
    <property type="match status" value="1"/>
</dbReference>
<dbReference type="Gene3D" id="1.20.1250.20">
    <property type="entry name" value="MFS general substrate transporter like domains"/>
    <property type="match status" value="1"/>
</dbReference>
<dbReference type="InterPro" id="IPR036259">
    <property type="entry name" value="MFS_trans_sf"/>
</dbReference>
<proteinExistence type="predicted"/>
<organism evidence="8 9">
    <name type="scientific">Actinomadura namibiensis</name>
    <dbReference type="NCBI Taxonomy" id="182080"/>
    <lineage>
        <taxon>Bacteria</taxon>
        <taxon>Bacillati</taxon>
        <taxon>Actinomycetota</taxon>
        <taxon>Actinomycetes</taxon>
        <taxon>Streptosporangiales</taxon>
        <taxon>Thermomonosporaceae</taxon>
        <taxon>Actinomadura</taxon>
    </lineage>
</organism>
<evidence type="ECO:0000256" key="4">
    <source>
        <dbReference type="ARBA" id="ARBA00022989"/>
    </source>
</evidence>
<dbReference type="PANTHER" id="PTHR43124">
    <property type="entry name" value="PURINE EFFLUX PUMP PBUE"/>
    <property type="match status" value="1"/>
</dbReference>
<evidence type="ECO:0000313" key="8">
    <source>
        <dbReference type="EMBL" id="MBA8949518.1"/>
    </source>
</evidence>
<feature type="transmembrane region" description="Helical" evidence="6">
    <location>
        <begin position="250"/>
        <end position="271"/>
    </location>
</feature>
<accession>A0A7W3LJY0</accession>
<keyword evidence="4 6" id="KW-1133">Transmembrane helix</keyword>
<sequence>MSTATLPPATSRAPLTAWLAVLAVTLGLFSIVTTEILPIGLLAPIAADFGVSAGTAGWTMTLPGLVAAVAAPAVTVASGRIDRRVTLCALTGLLAAADLLAAAAPGYWAVLVSRVMVGLVIGGFWSIGAGLAGRLVPAASVPRATSVVFAAVPLGSVLGVPAGSFLGELLGWRASFAVMGVLTVGVLAALAVLLPPLPPERATGPRVLRGLLRRPAVRAGLAATLLIVLAHFATYTYVTPFLLEVTGVSARAVGAFLLVYGVAGLVGNFAAGRMPPRAAFVTAVVLLAAATLLMPVAGRWDGGALALLVVWGVAYGAVPFCSQSWFAAAAPDAPEAATVVFTSSFQATLSLGALAGGVVVDALSVTAVMALGGAVAAATLATVHRYPSKC</sequence>
<gene>
    <name evidence="8" type="ORF">HNR61_001116</name>
</gene>
<dbReference type="InterPro" id="IPR050189">
    <property type="entry name" value="MFS_Efflux_Transporters"/>
</dbReference>
<dbReference type="Proteomes" id="UP000572680">
    <property type="component" value="Unassembled WGS sequence"/>
</dbReference>
<feature type="transmembrane region" description="Helical" evidence="6">
    <location>
        <begin position="215"/>
        <end position="238"/>
    </location>
</feature>
<keyword evidence="3 6" id="KW-0812">Transmembrane</keyword>
<comment type="subcellular location">
    <subcellularLocation>
        <location evidence="1">Cell membrane</location>
        <topology evidence="1">Multi-pass membrane protein</topology>
    </subcellularLocation>
</comment>
<dbReference type="GO" id="GO:0022857">
    <property type="term" value="F:transmembrane transporter activity"/>
    <property type="evidence" value="ECO:0007669"/>
    <property type="project" value="InterPro"/>
</dbReference>
<dbReference type="AlphaFoldDB" id="A0A7W3LJY0"/>